<dbReference type="InterPro" id="IPR008266">
    <property type="entry name" value="Tyr_kinase_AS"/>
</dbReference>
<dbReference type="EMBL" id="FQNC01000049">
    <property type="protein sequence ID" value="SGY80940.1"/>
    <property type="molecule type" value="Genomic_DNA"/>
</dbReference>
<dbReference type="AlphaFoldDB" id="A0A2X0MHQ8"/>
<dbReference type="PROSITE" id="PS00109">
    <property type="entry name" value="PROTEIN_KINASE_TYR"/>
    <property type="match status" value="1"/>
</dbReference>
<dbReference type="Gene3D" id="1.10.510.10">
    <property type="entry name" value="Transferase(Phosphotransferase) domain 1"/>
    <property type="match status" value="1"/>
</dbReference>
<reference evidence="2 3" key="1">
    <citation type="submission" date="2016-11" db="EMBL/GenBank/DDBJ databases">
        <authorList>
            <person name="Jaros S."/>
            <person name="Januszkiewicz K."/>
            <person name="Wedrychowicz H."/>
        </authorList>
    </citation>
    <scope>NUCLEOTIDE SEQUENCE [LARGE SCALE GENOMIC DNA]</scope>
</reference>
<dbReference type="Pfam" id="PF17667">
    <property type="entry name" value="Pkinase_fungal"/>
    <property type="match status" value="2"/>
</dbReference>
<protein>
    <submittedName>
        <fullName evidence="2">BQ5605_C009g05412 protein</fullName>
    </submittedName>
</protein>
<evidence type="ECO:0000313" key="3">
    <source>
        <dbReference type="Proteomes" id="UP000249464"/>
    </source>
</evidence>
<sequence length="620" mass="69500">MYSTQKLPLPPRHSVMSHVQLGETRCSDEQRLAPLRCSASSTSQLVSRVSRLRSLGFSSGESNDGDREIEWAGLKDFFLAPLTDDIDTTVVPEIVWEDGKPTLKSRGRLLSFQEDNKNDLYDPEALPDVFLFTHEVIKANSNIEATWTSTDDDQWGGLCSGTQLAAVAEIGIRPIDASPHCDVVYPQDRLRHSLCTLVSHSCRSHVFGFAMYKHELKIVLHTPSGRFCAPIFKCTEANGHLSTFLARLLSLSDRDLGIITSLCEDAKPTSFRFPSSDLPPRPTSFDKRRRGDPRLDTIQILEPLYWSDSMFGRRTSAYRVSTGGEGPTAHTEYAMPVSFVEEARCDEHDRIRLAIANVSPDDRKGLTHIVDVYRESDFVVVPRFLPKMLDAKAWGLKPRAMEVVFHEHCFEPISVVESTEALAQVMLGAVQGLRSLYRLRILHRDVSAANVMIASDEKGLLIDYDTAVFMDGPKGEAERRKSVPWHEIESLVYVAIFVVFILPKGASDPAEMSNAARGLWEHWKAPITGVLTGNVLLTSTEALQSLFEPYVEHWKHVPELVAALTKYCGLGVQRAWNERVDERAPVEPRWATGELSHDRLASDLYALIERIVQNNTSESE</sequence>
<dbReference type="SUPFAM" id="SSF56112">
    <property type="entry name" value="Protein kinase-like (PK-like)"/>
    <property type="match status" value="1"/>
</dbReference>
<dbReference type="InterPro" id="IPR011009">
    <property type="entry name" value="Kinase-like_dom_sf"/>
</dbReference>
<gene>
    <name evidence="2" type="primary">BQ5605_C009g05412</name>
    <name evidence="2" type="ORF">BQ5605_C009G05412</name>
</gene>
<dbReference type="Proteomes" id="UP000249464">
    <property type="component" value="Unassembled WGS sequence"/>
</dbReference>
<accession>A0A2X0MHQ8</accession>
<dbReference type="InterPro" id="IPR040976">
    <property type="entry name" value="Pkinase_fungal"/>
</dbReference>
<proteinExistence type="predicted"/>
<feature type="domain" description="Fungal-type protein kinase" evidence="1">
    <location>
        <begin position="199"/>
        <end position="354"/>
    </location>
</feature>
<keyword evidence="3" id="KW-1185">Reference proteome</keyword>
<feature type="domain" description="Fungal-type protein kinase" evidence="1">
    <location>
        <begin position="396"/>
        <end position="478"/>
    </location>
</feature>
<evidence type="ECO:0000313" key="2">
    <source>
        <dbReference type="EMBL" id="SGY80940.1"/>
    </source>
</evidence>
<name>A0A2X0MHQ8_9BASI</name>
<organism evidence="2 3">
    <name type="scientific">Microbotryum silenes-dioicae</name>
    <dbReference type="NCBI Taxonomy" id="796604"/>
    <lineage>
        <taxon>Eukaryota</taxon>
        <taxon>Fungi</taxon>
        <taxon>Dikarya</taxon>
        <taxon>Basidiomycota</taxon>
        <taxon>Pucciniomycotina</taxon>
        <taxon>Microbotryomycetes</taxon>
        <taxon>Microbotryales</taxon>
        <taxon>Microbotryaceae</taxon>
        <taxon>Microbotryum</taxon>
    </lineage>
</organism>
<evidence type="ECO:0000259" key="1">
    <source>
        <dbReference type="Pfam" id="PF17667"/>
    </source>
</evidence>
<dbReference type="GO" id="GO:0004672">
    <property type="term" value="F:protein kinase activity"/>
    <property type="evidence" value="ECO:0007669"/>
    <property type="project" value="InterPro"/>
</dbReference>